<dbReference type="EMBL" id="KZ308617">
    <property type="protein sequence ID" value="KAG8232437.1"/>
    <property type="molecule type" value="Genomic_DNA"/>
</dbReference>
<organism evidence="4 5">
    <name type="scientific">Ladona fulva</name>
    <name type="common">Scarce chaser dragonfly</name>
    <name type="synonym">Libellula fulva</name>
    <dbReference type="NCBI Taxonomy" id="123851"/>
    <lineage>
        <taxon>Eukaryota</taxon>
        <taxon>Metazoa</taxon>
        <taxon>Ecdysozoa</taxon>
        <taxon>Arthropoda</taxon>
        <taxon>Hexapoda</taxon>
        <taxon>Insecta</taxon>
        <taxon>Pterygota</taxon>
        <taxon>Palaeoptera</taxon>
        <taxon>Odonata</taxon>
        <taxon>Epiprocta</taxon>
        <taxon>Anisoptera</taxon>
        <taxon>Libelluloidea</taxon>
        <taxon>Libellulidae</taxon>
        <taxon>Ladona</taxon>
    </lineage>
</organism>
<dbReference type="NCBIfam" id="TIGR00555">
    <property type="entry name" value="panK_eukar"/>
    <property type="match status" value="1"/>
</dbReference>
<comment type="caution">
    <text evidence="4">The sequence shown here is derived from an EMBL/GenBank/DDBJ whole genome shotgun (WGS) entry which is preliminary data.</text>
</comment>
<dbReference type="Gene3D" id="3.30.420.40">
    <property type="match status" value="1"/>
</dbReference>
<dbReference type="GO" id="GO:0005634">
    <property type="term" value="C:nucleus"/>
    <property type="evidence" value="ECO:0007669"/>
    <property type="project" value="TreeGrafter"/>
</dbReference>
<dbReference type="GO" id="GO:0004594">
    <property type="term" value="F:pantothenate kinase activity"/>
    <property type="evidence" value="ECO:0007669"/>
    <property type="project" value="TreeGrafter"/>
</dbReference>
<evidence type="ECO:0000256" key="3">
    <source>
        <dbReference type="ARBA" id="ARBA00022993"/>
    </source>
</evidence>
<evidence type="ECO:0000313" key="4">
    <source>
        <dbReference type="EMBL" id="KAG8232437.1"/>
    </source>
</evidence>
<dbReference type="PANTHER" id="PTHR12280">
    <property type="entry name" value="PANTOTHENATE KINASE"/>
    <property type="match status" value="1"/>
</dbReference>
<dbReference type="Pfam" id="PF03630">
    <property type="entry name" value="Fumble"/>
    <property type="match status" value="1"/>
</dbReference>
<dbReference type="OrthoDB" id="498611at2759"/>
<proteinExistence type="predicted"/>
<evidence type="ECO:0000256" key="1">
    <source>
        <dbReference type="ARBA" id="ARBA00022741"/>
    </source>
</evidence>
<dbReference type="SUPFAM" id="SSF53067">
    <property type="entry name" value="Actin-like ATPase domain"/>
    <property type="match status" value="2"/>
</dbReference>
<dbReference type="CDD" id="cd24123">
    <property type="entry name" value="ASKHA_NBD_PanK-II_Pank4"/>
    <property type="match status" value="1"/>
</dbReference>
<dbReference type="FunFam" id="3.30.420.40:FF:000067">
    <property type="entry name" value="Pantothenate kinase 4"/>
    <property type="match status" value="1"/>
</dbReference>
<keyword evidence="5" id="KW-1185">Reference proteome</keyword>
<protein>
    <recommendedName>
        <fullName evidence="6">Pantothenate kinase</fullName>
    </recommendedName>
</protein>
<dbReference type="AlphaFoldDB" id="A0A8K0KDI2"/>
<dbReference type="InterPro" id="IPR043129">
    <property type="entry name" value="ATPase_NBD"/>
</dbReference>
<accession>A0A8K0KDI2</accession>
<gene>
    <name evidence="4" type="ORF">J437_LFUL012867</name>
</gene>
<dbReference type="PANTHER" id="PTHR12280:SF20">
    <property type="entry name" value="4'-PHOSPHOPANTETHEINE PHOSPHATASE"/>
    <property type="match status" value="1"/>
</dbReference>
<dbReference type="Proteomes" id="UP000792457">
    <property type="component" value="Unassembled WGS sequence"/>
</dbReference>
<dbReference type="GO" id="GO:0015937">
    <property type="term" value="P:coenzyme A biosynthetic process"/>
    <property type="evidence" value="ECO:0007669"/>
    <property type="project" value="UniProtKB-KW"/>
</dbReference>
<dbReference type="Gene3D" id="3.30.420.510">
    <property type="match status" value="1"/>
</dbReference>
<dbReference type="GO" id="GO:0005524">
    <property type="term" value="F:ATP binding"/>
    <property type="evidence" value="ECO:0007669"/>
    <property type="project" value="UniProtKB-KW"/>
</dbReference>
<reference evidence="4" key="1">
    <citation type="submission" date="2013-04" db="EMBL/GenBank/DDBJ databases">
        <authorList>
            <person name="Qu J."/>
            <person name="Murali S.C."/>
            <person name="Bandaranaike D."/>
            <person name="Bellair M."/>
            <person name="Blankenburg K."/>
            <person name="Chao H."/>
            <person name="Dinh H."/>
            <person name="Doddapaneni H."/>
            <person name="Downs B."/>
            <person name="Dugan-Rocha S."/>
            <person name="Elkadiri S."/>
            <person name="Gnanaolivu R.D."/>
            <person name="Hernandez B."/>
            <person name="Javaid M."/>
            <person name="Jayaseelan J.C."/>
            <person name="Lee S."/>
            <person name="Li M."/>
            <person name="Ming W."/>
            <person name="Munidasa M."/>
            <person name="Muniz J."/>
            <person name="Nguyen L."/>
            <person name="Ongeri F."/>
            <person name="Osuji N."/>
            <person name="Pu L.-L."/>
            <person name="Puazo M."/>
            <person name="Qu C."/>
            <person name="Quiroz J."/>
            <person name="Raj R."/>
            <person name="Weissenberger G."/>
            <person name="Xin Y."/>
            <person name="Zou X."/>
            <person name="Han Y."/>
            <person name="Richards S."/>
            <person name="Worley K."/>
            <person name="Muzny D."/>
            <person name="Gibbs R."/>
        </authorList>
    </citation>
    <scope>NUCLEOTIDE SEQUENCE</scope>
    <source>
        <strain evidence="4">Sampled in the wild</strain>
    </source>
</reference>
<evidence type="ECO:0008006" key="6">
    <source>
        <dbReference type="Google" id="ProtNLM"/>
    </source>
</evidence>
<reference evidence="4" key="2">
    <citation type="submission" date="2017-10" db="EMBL/GenBank/DDBJ databases">
        <title>Ladona fulva Genome sequencing and assembly.</title>
        <authorList>
            <person name="Murali S."/>
            <person name="Richards S."/>
            <person name="Bandaranaike D."/>
            <person name="Bellair M."/>
            <person name="Blankenburg K."/>
            <person name="Chao H."/>
            <person name="Dinh H."/>
            <person name="Doddapaneni H."/>
            <person name="Dugan-Rocha S."/>
            <person name="Elkadiri S."/>
            <person name="Gnanaolivu R."/>
            <person name="Hernandez B."/>
            <person name="Skinner E."/>
            <person name="Javaid M."/>
            <person name="Lee S."/>
            <person name="Li M."/>
            <person name="Ming W."/>
            <person name="Munidasa M."/>
            <person name="Muniz J."/>
            <person name="Nguyen L."/>
            <person name="Hughes D."/>
            <person name="Osuji N."/>
            <person name="Pu L.-L."/>
            <person name="Puazo M."/>
            <person name="Qu C."/>
            <person name="Quiroz J."/>
            <person name="Raj R."/>
            <person name="Weissenberger G."/>
            <person name="Xin Y."/>
            <person name="Zou X."/>
            <person name="Han Y."/>
            <person name="Worley K."/>
            <person name="Muzny D."/>
            <person name="Gibbs R."/>
        </authorList>
    </citation>
    <scope>NUCLEOTIDE SEQUENCE</scope>
    <source>
        <strain evidence="4">Sampled in the wild</strain>
    </source>
</reference>
<evidence type="ECO:0000256" key="2">
    <source>
        <dbReference type="ARBA" id="ARBA00022840"/>
    </source>
</evidence>
<dbReference type="InterPro" id="IPR004567">
    <property type="entry name" value="Type_II_PanK"/>
</dbReference>
<keyword evidence="2" id="KW-0067">ATP-binding</keyword>
<name>A0A8K0KDI2_LADFU</name>
<keyword evidence="1" id="KW-0547">Nucleotide-binding</keyword>
<evidence type="ECO:0000313" key="5">
    <source>
        <dbReference type="Proteomes" id="UP000792457"/>
    </source>
</evidence>
<keyword evidence="3" id="KW-0173">Coenzyme A biosynthesis</keyword>
<sequence length="381" mass="42376">MESSNFPKSIKLPETLEVFRNLKNAKRFAIDIGISLTKIAYWSTISHRRALYDEGSNLAKDDSKMVYEISEGARLHFIKFETKYIENCLDFISQNLVGAPSTMFGKSIKATGGGIYKYSDLLQSKLGLTVDKENEISCLIKGCNFLLKNMADESFVFQRHENPEYKFQNADPDIFPYLLVNIGSGVSIMKVESEDKYERIGGTATGGATFWGLGTLLTKAKGFDELLELAEKGDHRKVDVLIRDLTGRDYLDLPDDLIAASFGKAALGQNGGDNGPKFSECDIARSLLFTISNDIGQIACLYALMHGLKKVYFGGYFLRGHPLSMHTVSFAINYWSRGAVQPLFLRHEGYLCAIGAFLKGAEECGNSNFKLNIVFIVSIDF</sequence>
<dbReference type="GO" id="GO:0005829">
    <property type="term" value="C:cytosol"/>
    <property type="evidence" value="ECO:0007669"/>
    <property type="project" value="TreeGrafter"/>
</dbReference>